<organism evidence="2 3">
    <name type="scientific">Chromobacterium violaceum</name>
    <dbReference type="NCBI Taxonomy" id="536"/>
    <lineage>
        <taxon>Bacteria</taxon>
        <taxon>Pseudomonadati</taxon>
        <taxon>Pseudomonadota</taxon>
        <taxon>Betaproteobacteria</taxon>
        <taxon>Neisseriales</taxon>
        <taxon>Chromobacteriaceae</taxon>
        <taxon>Chromobacterium</taxon>
    </lineage>
</organism>
<dbReference type="AlphaFoldDB" id="A0A3S4LJQ2"/>
<evidence type="ECO:0000256" key="1">
    <source>
        <dbReference type="SAM" id="MobiDB-lite"/>
    </source>
</evidence>
<dbReference type="EMBL" id="LR134182">
    <property type="protein sequence ID" value="VEB42431.1"/>
    <property type="molecule type" value="Genomic_DNA"/>
</dbReference>
<reference evidence="2 3" key="1">
    <citation type="submission" date="2018-12" db="EMBL/GenBank/DDBJ databases">
        <authorList>
            <consortium name="Pathogen Informatics"/>
        </authorList>
    </citation>
    <scope>NUCLEOTIDE SEQUENCE [LARGE SCALE GENOMIC DNA]</scope>
    <source>
        <strain evidence="2 3">NCTC9695</strain>
    </source>
</reference>
<name>A0A3S4LJQ2_CHRVL</name>
<feature type="region of interest" description="Disordered" evidence="1">
    <location>
        <begin position="1"/>
        <end position="43"/>
    </location>
</feature>
<dbReference type="InterPro" id="IPR021675">
    <property type="entry name" value="DUF3261"/>
</dbReference>
<accession>A0A3S4LJQ2</accession>
<dbReference type="Pfam" id="PF11659">
    <property type="entry name" value="DUF3261"/>
    <property type="match status" value="1"/>
</dbReference>
<feature type="compositionally biased region" description="Basic and acidic residues" evidence="1">
    <location>
        <begin position="22"/>
        <end position="33"/>
    </location>
</feature>
<evidence type="ECO:0000313" key="2">
    <source>
        <dbReference type="EMBL" id="VEB42431.1"/>
    </source>
</evidence>
<protein>
    <submittedName>
        <fullName evidence="2">Uncharacterized protein</fullName>
    </submittedName>
</protein>
<dbReference type="Proteomes" id="UP000275777">
    <property type="component" value="Chromosome"/>
</dbReference>
<feature type="compositionally biased region" description="Basic and acidic residues" evidence="1">
    <location>
        <begin position="1"/>
        <end position="10"/>
    </location>
</feature>
<sequence length="43" mass="4851">MLRQNGEEALRVTSQASPAWRGHSELTNRREGYRLSIDSAPLP</sequence>
<gene>
    <name evidence="2" type="ORF">NCTC9695_02881</name>
</gene>
<proteinExistence type="predicted"/>
<evidence type="ECO:0000313" key="3">
    <source>
        <dbReference type="Proteomes" id="UP000275777"/>
    </source>
</evidence>